<accession>A0A1H6R986</accession>
<proteinExistence type="predicted"/>
<dbReference type="PROSITE" id="PS51746">
    <property type="entry name" value="PPM_2"/>
    <property type="match status" value="1"/>
</dbReference>
<dbReference type="InterPro" id="IPR036457">
    <property type="entry name" value="PPM-type-like_dom_sf"/>
</dbReference>
<dbReference type="PANTHER" id="PTHR47992">
    <property type="entry name" value="PROTEIN PHOSPHATASE"/>
    <property type="match status" value="1"/>
</dbReference>
<gene>
    <name evidence="2" type="ORF">SAMN04488113_10118</name>
</gene>
<dbReference type="SMART" id="SM00332">
    <property type="entry name" value="PP2Cc"/>
    <property type="match status" value="1"/>
</dbReference>
<dbReference type="EMBL" id="FNYW01000001">
    <property type="protein sequence ID" value="SEI47742.1"/>
    <property type="molecule type" value="Genomic_DNA"/>
</dbReference>
<feature type="domain" description="PPM-type phosphatase" evidence="1">
    <location>
        <begin position="1"/>
        <end position="204"/>
    </location>
</feature>
<reference evidence="3" key="1">
    <citation type="submission" date="2016-10" db="EMBL/GenBank/DDBJ databases">
        <authorList>
            <person name="Varghese N."/>
            <person name="Submissions S."/>
        </authorList>
    </citation>
    <scope>NUCLEOTIDE SEQUENCE [LARGE SCALE GENOMIC DNA]</scope>
    <source>
        <strain evidence="3">DSM 25751</strain>
    </source>
</reference>
<dbReference type="SMART" id="SM00331">
    <property type="entry name" value="PP2C_SIG"/>
    <property type="match status" value="1"/>
</dbReference>
<evidence type="ECO:0000313" key="3">
    <source>
        <dbReference type="Proteomes" id="UP000198564"/>
    </source>
</evidence>
<dbReference type="CDD" id="cd00143">
    <property type="entry name" value="PP2Cc"/>
    <property type="match status" value="1"/>
</dbReference>
<dbReference type="InterPro" id="IPR001932">
    <property type="entry name" value="PPM-type_phosphatase-like_dom"/>
</dbReference>
<keyword evidence="3" id="KW-1185">Reference proteome</keyword>
<dbReference type="Pfam" id="PF13672">
    <property type="entry name" value="PP2C_2"/>
    <property type="match status" value="1"/>
</dbReference>
<evidence type="ECO:0000259" key="1">
    <source>
        <dbReference type="PROSITE" id="PS51746"/>
    </source>
</evidence>
<dbReference type="STRING" id="1130080.SAMN04488113_10118"/>
<dbReference type="SUPFAM" id="SSF81606">
    <property type="entry name" value="PP2C-like"/>
    <property type="match status" value="1"/>
</dbReference>
<dbReference type="Gene3D" id="3.60.40.10">
    <property type="entry name" value="PPM-type phosphatase domain"/>
    <property type="match status" value="1"/>
</dbReference>
<organism evidence="2 3">
    <name type="scientific">Alkalibacterium gilvum</name>
    <dbReference type="NCBI Taxonomy" id="1130080"/>
    <lineage>
        <taxon>Bacteria</taxon>
        <taxon>Bacillati</taxon>
        <taxon>Bacillota</taxon>
        <taxon>Bacilli</taxon>
        <taxon>Lactobacillales</taxon>
        <taxon>Carnobacteriaceae</taxon>
        <taxon>Alkalibacterium</taxon>
    </lineage>
</organism>
<dbReference type="GO" id="GO:0004722">
    <property type="term" value="F:protein serine/threonine phosphatase activity"/>
    <property type="evidence" value="ECO:0007669"/>
    <property type="project" value="InterPro"/>
</dbReference>
<dbReference type="AlphaFoldDB" id="A0A1H6R986"/>
<dbReference type="InterPro" id="IPR015655">
    <property type="entry name" value="PP2C"/>
</dbReference>
<name>A0A1H6R986_9LACT</name>
<dbReference type="Proteomes" id="UP000198564">
    <property type="component" value="Unassembled WGS sequence"/>
</dbReference>
<sequence length="216" mass="24321">MGGHKAGDVASEMAVLQIGNQWQETSFENSLEISKWLDEHINIENRRIYRVANNYKDLDGMGTTIVAAAFINDEIIIGNVGDSRAYFLNDEGLSLITTDHTFANELRLKGEITKEEAEKHHQRHTLTRSLGVFNKLTIDFFFLKQTDDFLIMLCSDGLTNGVNHTLLEKVLRSQNTMYNKAESLTEAALENGSTDNITLCLIEKREHSNTKGKEGI</sequence>
<evidence type="ECO:0000313" key="2">
    <source>
        <dbReference type="EMBL" id="SEI47742.1"/>
    </source>
</evidence>
<protein>
    <submittedName>
        <fullName evidence="2">Protein phosphatase</fullName>
    </submittedName>
</protein>